<dbReference type="RefSeq" id="WP_388009818.1">
    <property type="nucleotide sequence ID" value="NZ_JBHUEE010000010.1"/>
</dbReference>
<feature type="compositionally biased region" description="Polar residues" evidence="1">
    <location>
        <begin position="40"/>
        <end position="50"/>
    </location>
</feature>
<dbReference type="NCBIfam" id="NF033493">
    <property type="entry name" value="MetS_like_NSS"/>
    <property type="match status" value="1"/>
</dbReference>
<sequence>MTATAIVMMIVAMLVVWGGLAVSIRYLVRNPLSGDLDTSPGDQPSTSERR</sequence>
<dbReference type="EMBL" id="JBHUEE010000010">
    <property type="protein sequence ID" value="MFD1719467.1"/>
    <property type="molecule type" value="Genomic_DNA"/>
</dbReference>
<gene>
    <name evidence="3" type="ORF">ACFSE6_16605</name>
</gene>
<keyword evidence="2" id="KW-0472">Membrane</keyword>
<feature type="region of interest" description="Disordered" evidence="1">
    <location>
        <begin position="31"/>
        <end position="50"/>
    </location>
</feature>
<evidence type="ECO:0000256" key="1">
    <source>
        <dbReference type="SAM" id="MobiDB-lite"/>
    </source>
</evidence>
<comment type="caution">
    <text evidence="3">The sequence shown here is derived from an EMBL/GenBank/DDBJ whole genome shotgun (WGS) entry which is preliminary data.</text>
</comment>
<evidence type="ECO:0000313" key="4">
    <source>
        <dbReference type="Proteomes" id="UP001597277"/>
    </source>
</evidence>
<name>A0ABW4L963_9MICO</name>
<protein>
    <submittedName>
        <fullName evidence="3">Methionine/alanine import family NSS transporter small subunit</fullName>
    </submittedName>
</protein>
<accession>A0ABW4L963</accession>
<keyword evidence="4" id="KW-1185">Reference proteome</keyword>
<dbReference type="InterPro" id="IPR031596">
    <property type="entry name" value="MaAIMP_sms"/>
</dbReference>
<keyword evidence="2" id="KW-0812">Transmembrane</keyword>
<dbReference type="Proteomes" id="UP001597277">
    <property type="component" value="Unassembled WGS sequence"/>
</dbReference>
<evidence type="ECO:0000313" key="3">
    <source>
        <dbReference type="EMBL" id="MFD1719467.1"/>
    </source>
</evidence>
<proteinExistence type="predicted"/>
<organism evidence="3 4">
    <name type="scientific">Georgenia deserti</name>
    <dbReference type="NCBI Taxonomy" id="2093781"/>
    <lineage>
        <taxon>Bacteria</taxon>
        <taxon>Bacillati</taxon>
        <taxon>Actinomycetota</taxon>
        <taxon>Actinomycetes</taxon>
        <taxon>Micrococcales</taxon>
        <taxon>Bogoriellaceae</taxon>
        <taxon>Georgenia</taxon>
    </lineage>
</organism>
<keyword evidence="2" id="KW-1133">Transmembrane helix</keyword>
<reference evidence="4" key="1">
    <citation type="journal article" date="2019" name="Int. J. Syst. Evol. Microbiol.">
        <title>The Global Catalogue of Microorganisms (GCM) 10K type strain sequencing project: providing services to taxonomists for standard genome sequencing and annotation.</title>
        <authorList>
            <consortium name="The Broad Institute Genomics Platform"/>
            <consortium name="The Broad Institute Genome Sequencing Center for Infectious Disease"/>
            <person name="Wu L."/>
            <person name="Ma J."/>
        </authorList>
    </citation>
    <scope>NUCLEOTIDE SEQUENCE [LARGE SCALE GENOMIC DNA]</scope>
    <source>
        <strain evidence="4">JCM 17130</strain>
    </source>
</reference>
<dbReference type="Pfam" id="PF16951">
    <property type="entry name" value="MaAIMP_sms"/>
    <property type="match status" value="1"/>
</dbReference>
<feature type="transmembrane region" description="Helical" evidence="2">
    <location>
        <begin position="6"/>
        <end position="28"/>
    </location>
</feature>
<evidence type="ECO:0000256" key="2">
    <source>
        <dbReference type="SAM" id="Phobius"/>
    </source>
</evidence>